<protein>
    <submittedName>
        <fullName evidence="5">Tyrosyl-DNA phosphodiesterase-domain-containing protein</fullName>
    </submittedName>
</protein>
<dbReference type="SUPFAM" id="SSF56024">
    <property type="entry name" value="Phospholipase D/nuclease"/>
    <property type="match status" value="2"/>
</dbReference>
<dbReference type="CDD" id="cd09122">
    <property type="entry name" value="PLDc_Tdp1_1"/>
    <property type="match status" value="1"/>
</dbReference>
<reference evidence="5" key="1">
    <citation type="journal article" date="2023" name="Mol. Phylogenet. Evol.">
        <title>Genome-scale phylogeny and comparative genomics of the fungal order Sordariales.</title>
        <authorList>
            <person name="Hensen N."/>
            <person name="Bonometti L."/>
            <person name="Westerberg I."/>
            <person name="Brannstrom I.O."/>
            <person name="Guillou S."/>
            <person name="Cros-Aarteil S."/>
            <person name="Calhoun S."/>
            <person name="Haridas S."/>
            <person name="Kuo A."/>
            <person name="Mondo S."/>
            <person name="Pangilinan J."/>
            <person name="Riley R."/>
            <person name="LaButti K."/>
            <person name="Andreopoulos B."/>
            <person name="Lipzen A."/>
            <person name="Chen C."/>
            <person name="Yan M."/>
            <person name="Daum C."/>
            <person name="Ng V."/>
            <person name="Clum A."/>
            <person name="Steindorff A."/>
            <person name="Ohm R.A."/>
            <person name="Martin F."/>
            <person name="Silar P."/>
            <person name="Natvig D.O."/>
            <person name="Lalanne C."/>
            <person name="Gautier V."/>
            <person name="Ament-Velasquez S.L."/>
            <person name="Kruys A."/>
            <person name="Hutchinson M.I."/>
            <person name="Powell A.J."/>
            <person name="Barry K."/>
            <person name="Miller A.N."/>
            <person name="Grigoriev I.V."/>
            <person name="Debuchy R."/>
            <person name="Gladieux P."/>
            <person name="Hiltunen Thoren M."/>
            <person name="Johannesson H."/>
        </authorList>
    </citation>
    <scope>NUCLEOTIDE SEQUENCE</scope>
    <source>
        <strain evidence="5">CBS 315.58</strain>
    </source>
</reference>
<feature type="active site" description="Proton donor/acceptor" evidence="1">
    <location>
        <position position="558"/>
    </location>
</feature>
<feature type="site" description="Interaction with DNA" evidence="3">
    <location>
        <position position="582"/>
    </location>
</feature>
<feature type="compositionally biased region" description="Pro residues" evidence="4">
    <location>
        <begin position="84"/>
        <end position="96"/>
    </location>
</feature>
<reference evidence="5" key="2">
    <citation type="submission" date="2023-05" db="EMBL/GenBank/DDBJ databases">
        <authorList>
            <consortium name="Lawrence Berkeley National Laboratory"/>
            <person name="Steindorff A."/>
            <person name="Hensen N."/>
            <person name="Bonometti L."/>
            <person name="Westerberg I."/>
            <person name="Brannstrom I.O."/>
            <person name="Guillou S."/>
            <person name="Cros-Aarteil S."/>
            <person name="Calhoun S."/>
            <person name="Haridas S."/>
            <person name="Kuo A."/>
            <person name="Mondo S."/>
            <person name="Pangilinan J."/>
            <person name="Riley R."/>
            <person name="Labutti K."/>
            <person name="Andreopoulos B."/>
            <person name="Lipzen A."/>
            <person name="Chen C."/>
            <person name="Yanf M."/>
            <person name="Daum C."/>
            <person name="Ng V."/>
            <person name="Clum A."/>
            <person name="Ohm R."/>
            <person name="Martin F."/>
            <person name="Silar P."/>
            <person name="Natvig D."/>
            <person name="Lalanne C."/>
            <person name="Gautier V."/>
            <person name="Ament-Velasquez S.L."/>
            <person name="Kruys A."/>
            <person name="Hutchinson M.I."/>
            <person name="Powell A.J."/>
            <person name="Barry K."/>
            <person name="Miller A.N."/>
            <person name="Grigoriev I.V."/>
            <person name="Debuchy R."/>
            <person name="Gladieux P."/>
            <person name="Thoren M.H."/>
            <person name="Johannesson H."/>
        </authorList>
    </citation>
    <scope>NUCLEOTIDE SEQUENCE</scope>
    <source>
        <strain evidence="5">CBS 315.58</strain>
    </source>
</reference>
<dbReference type="Proteomes" id="UP001303160">
    <property type="component" value="Unassembled WGS sequence"/>
</dbReference>
<proteinExistence type="predicted"/>
<dbReference type="GO" id="GO:0003697">
    <property type="term" value="F:single-stranded DNA binding"/>
    <property type="evidence" value="ECO:0007669"/>
    <property type="project" value="TreeGrafter"/>
</dbReference>
<evidence type="ECO:0000256" key="1">
    <source>
        <dbReference type="PIRSR" id="PIRSR610347-1"/>
    </source>
</evidence>
<feature type="binding site" evidence="2">
    <location>
        <position position="560"/>
    </location>
    <ligand>
        <name>substrate</name>
    </ligand>
</feature>
<evidence type="ECO:0000256" key="3">
    <source>
        <dbReference type="PIRSR" id="PIRSR610347-3"/>
    </source>
</evidence>
<dbReference type="PANTHER" id="PTHR12415:SF4">
    <property type="entry name" value="TYROSYL-DNA PHOSPHODIESTERASE DOMAIN-CONTAINING PROTEIN"/>
    <property type="match status" value="1"/>
</dbReference>
<gene>
    <name evidence="5" type="ORF">QBC40DRAFT_309848</name>
</gene>
<sequence length="586" mass="64700">MSEDREVVDLGGSDTEDEDLRIAIALSLGQDPKTHRPKQQGQSEMIDLTLDDGPSAVESRPGGEDTLNEEISDHPVSSTSMPSSNPPDSAPKPPPSSSSVGLSALGLDRKKMEEERLARLAQRKRKASPEASAAHSSLDSRSFQRPRTLVDNISAIHTEPQARKKAFADMSSLAAKVSSDLTSASGSAWGLANAKSKSTLGSRDHPLSIDDTFPSRPSPSNIPVPYPRGVVKKTWIYPSYPRAGDDIKIEEVLQKDILELAVISSFQWDEEWMLSKIDITRTKLYLVAFANSEAQKEEMRNNVPKSRIRFCFPPMQAMGSMHSKLMLLKYEKYMRIVVPTGNFMSYDWGETGTMENMVFLIDLPKFNNTEERDAVQGSGLTPFGEDLLYFLMAQGVDPLLINSLRSYDFSETRRYGFVHTIVGSHTTDEAWKRTGYPGLGRAVSALGLASDDIIELDYVCASLGAINSSLINSLYYACQGDLGLKELSTRTPSHKKASDHVLDHVRVYYPSEDTIASSKGGKDGAGTICFQPKWWKAATFPHEVLRDCRSKRRGVVMHSKAAFVRRGRGKCGWAYLGSANLSESAW</sequence>
<keyword evidence="6" id="KW-1185">Reference proteome</keyword>
<evidence type="ECO:0000313" key="5">
    <source>
        <dbReference type="EMBL" id="KAK4196508.1"/>
    </source>
</evidence>
<dbReference type="InterPro" id="IPR010347">
    <property type="entry name" value="Tdp1"/>
</dbReference>
<organism evidence="5 6">
    <name type="scientific">Triangularia verruculosa</name>
    <dbReference type="NCBI Taxonomy" id="2587418"/>
    <lineage>
        <taxon>Eukaryota</taxon>
        <taxon>Fungi</taxon>
        <taxon>Dikarya</taxon>
        <taxon>Ascomycota</taxon>
        <taxon>Pezizomycotina</taxon>
        <taxon>Sordariomycetes</taxon>
        <taxon>Sordariomycetidae</taxon>
        <taxon>Sordariales</taxon>
        <taxon>Podosporaceae</taxon>
        <taxon>Triangularia</taxon>
    </lineage>
</organism>
<evidence type="ECO:0000313" key="6">
    <source>
        <dbReference type="Proteomes" id="UP001303160"/>
    </source>
</evidence>
<dbReference type="Pfam" id="PF06087">
    <property type="entry name" value="Tyr-DNA_phospho"/>
    <property type="match status" value="1"/>
</dbReference>
<dbReference type="Gene3D" id="3.30.870.10">
    <property type="entry name" value="Endonuclease Chain A"/>
    <property type="match status" value="2"/>
</dbReference>
<comment type="caution">
    <text evidence="5">The sequence shown here is derived from an EMBL/GenBank/DDBJ whole genome shotgun (WGS) entry which is preliminary data.</text>
</comment>
<dbReference type="GO" id="GO:0006281">
    <property type="term" value="P:DNA repair"/>
    <property type="evidence" value="ECO:0007669"/>
    <property type="project" value="InterPro"/>
</dbReference>
<dbReference type="EMBL" id="MU863983">
    <property type="protein sequence ID" value="KAK4196508.1"/>
    <property type="molecule type" value="Genomic_DNA"/>
</dbReference>
<accession>A0AAN7ARC8</accession>
<dbReference type="PANTHER" id="PTHR12415">
    <property type="entry name" value="TYROSYL-DNA PHOSPHODIESTERASE 1"/>
    <property type="match status" value="1"/>
</dbReference>
<feature type="compositionally biased region" description="Polar residues" evidence="4">
    <location>
        <begin position="134"/>
        <end position="145"/>
    </location>
</feature>
<feature type="active site" description="Nucleophile" evidence="1">
    <location>
        <position position="322"/>
    </location>
</feature>
<name>A0AAN7ARC8_9PEZI</name>
<feature type="binding site" evidence="2">
    <location>
        <position position="324"/>
    </location>
    <ligand>
        <name>substrate</name>
    </ligand>
</feature>
<evidence type="ECO:0000256" key="4">
    <source>
        <dbReference type="SAM" id="MobiDB-lite"/>
    </source>
</evidence>
<feature type="region of interest" description="Disordered" evidence="4">
    <location>
        <begin position="26"/>
        <end position="145"/>
    </location>
</feature>
<feature type="compositionally biased region" description="Basic and acidic residues" evidence="4">
    <location>
        <begin position="107"/>
        <end position="118"/>
    </location>
</feature>
<feature type="region of interest" description="Disordered" evidence="4">
    <location>
        <begin position="195"/>
        <end position="221"/>
    </location>
</feature>
<dbReference type="GO" id="GO:0017005">
    <property type="term" value="F:3'-tyrosyl-DNA phosphodiesterase activity"/>
    <property type="evidence" value="ECO:0007669"/>
    <property type="project" value="TreeGrafter"/>
</dbReference>
<evidence type="ECO:0000256" key="2">
    <source>
        <dbReference type="PIRSR" id="PIRSR610347-2"/>
    </source>
</evidence>
<dbReference type="GO" id="GO:0005634">
    <property type="term" value="C:nucleus"/>
    <property type="evidence" value="ECO:0007669"/>
    <property type="project" value="InterPro"/>
</dbReference>
<dbReference type="GO" id="GO:0003690">
    <property type="term" value="F:double-stranded DNA binding"/>
    <property type="evidence" value="ECO:0007669"/>
    <property type="project" value="TreeGrafter"/>
</dbReference>
<dbReference type="AlphaFoldDB" id="A0AAN7ARC8"/>